<keyword evidence="6 16" id="KW-1133">Transmembrane helix</keyword>
<feature type="transmembrane region" description="Helical" evidence="16">
    <location>
        <begin position="147"/>
        <end position="171"/>
    </location>
</feature>
<sequence>MAAAGAARRPGVLRAAKPPSGGGGGAGRACAAPGGPAAAGRIPGAAAASPGSFMGLEITVISSIRLDAEVFSQRIFSIGKRICGFTWGKNGGRNKLLKLNLGPGTMASQLYTHAFNISPIEDRRLCINGTPWIWHLLEECVENAWEYWSVVIGLISIVCFLFAALPQIYVACQNGRVDQALSLGFLLGWIAGDLTNFIGCYLTNQLPIQIVTAIFYVNMDIIMISQFVYYKLKNQKTTKCSKSLKSFCITWIVVCIALCVTLLCQLLLRNKDQSTVIERSNTSLDMIEMSGFICGYISCVFYLGSRFPQLYKNFQRRSTEGTSYLLFALAMVGNCTYGLSLVLKMPATESFRALYFLHHLPWLIGSFGVLFLDIFVTAQFILYRQHKERESGLVALEVEPLLVNEEAA</sequence>
<dbReference type="GO" id="GO:0005765">
    <property type="term" value="C:lysosomal membrane"/>
    <property type="evidence" value="ECO:0007669"/>
    <property type="project" value="UniProtKB-SubCell"/>
</dbReference>
<evidence type="ECO:0000256" key="14">
    <source>
        <dbReference type="ARBA" id="ARBA00081269"/>
    </source>
</evidence>
<reference evidence="17" key="2">
    <citation type="submission" date="2025-09" db="UniProtKB">
        <authorList>
            <consortium name="Ensembl"/>
        </authorList>
    </citation>
    <scope>IDENTIFICATION</scope>
</reference>
<evidence type="ECO:0000256" key="6">
    <source>
        <dbReference type="ARBA" id="ARBA00022989"/>
    </source>
</evidence>
<dbReference type="InterPro" id="IPR006603">
    <property type="entry name" value="PQ-loop_rpt"/>
</dbReference>
<protein>
    <recommendedName>
        <fullName evidence="12">Lysosomal amino acid transporter 1 homolog</fullName>
    </recommendedName>
    <alternativeName>
        <fullName evidence="13">PQ-loop repeat-containing protein 2</fullName>
    </alternativeName>
    <alternativeName>
        <fullName evidence="14">Solute carrier family 66 member 1</fullName>
    </alternativeName>
</protein>
<evidence type="ECO:0000256" key="11">
    <source>
        <dbReference type="ARBA" id="ARBA00056009"/>
    </source>
</evidence>
<dbReference type="InterPro" id="IPR051415">
    <property type="entry name" value="LAAT-1"/>
</dbReference>
<feature type="transmembrane region" description="Helical" evidence="16">
    <location>
        <begin position="210"/>
        <end position="232"/>
    </location>
</feature>
<accession>A0A8C4TN95</accession>
<dbReference type="PANTHER" id="PTHR16201:SF42">
    <property type="entry name" value="SOLUTE CARRIER FAMILY 66 MEMBER 1 LIKE"/>
    <property type="match status" value="1"/>
</dbReference>
<evidence type="ECO:0000256" key="12">
    <source>
        <dbReference type="ARBA" id="ARBA00068323"/>
    </source>
</evidence>
<evidence type="ECO:0000256" key="10">
    <source>
        <dbReference type="ARBA" id="ARBA00038039"/>
    </source>
</evidence>
<organism evidence="17 18">
    <name type="scientific">Falco tinnunculus</name>
    <name type="common">Common kestrel</name>
    <dbReference type="NCBI Taxonomy" id="100819"/>
    <lineage>
        <taxon>Eukaryota</taxon>
        <taxon>Metazoa</taxon>
        <taxon>Chordata</taxon>
        <taxon>Craniata</taxon>
        <taxon>Vertebrata</taxon>
        <taxon>Euteleostomi</taxon>
        <taxon>Archelosauria</taxon>
        <taxon>Archosauria</taxon>
        <taxon>Dinosauria</taxon>
        <taxon>Saurischia</taxon>
        <taxon>Theropoda</taxon>
        <taxon>Coelurosauria</taxon>
        <taxon>Aves</taxon>
        <taxon>Neognathae</taxon>
        <taxon>Neoaves</taxon>
        <taxon>Telluraves</taxon>
        <taxon>Australaves</taxon>
        <taxon>Falconiformes</taxon>
        <taxon>Falconidae</taxon>
        <taxon>Falco</taxon>
    </lineage>
</organism>
<keyword evidence="18" id="KW-1185">Reference proteome</keyword>
<dbReference type="AlphaFoldDB" id="A0A8C4TN95"/>
<dbReference type="GO" id="GO:0015189">
    <property type="term" value="F:L-lysine transmembrane transporter activity"/>
    <property type="evidence" value="ECO:0007669"/>
    <property type="project" value="TreeGrafter"/>
</dbReference>
<reference evidence="17" key="1">
    <citation type="submission" date="2025-08" db="UniProtKB">
        <authorList>
            <consortium name="Ensembl"/>
        </authorList>
    </citation>
    <scope>IDENTIFICATION</scope>
</reference>
<evidence type="ECO:0000313" key="17">
    <source>
        <dbReference type="Ensembl" id="ENSFTIP00000001137.1"/>
    </source>
</evidence>
<evidence type="ECO:0000256" key="9">
    <source>
        <dbReference type="ARBA" id="ARBA00023228"/>
    </source>
</evidence>
<evidence type="ECO:0000256" key="8">
    <source>
        <dbReference type="ARBA" id="ARBA00023180"/>
    </source>
</evidence>
<dbReference type="Pfam" id="PF04193">
    <property type="entry name" value="PQ-loop"/>
    <property type="match status" value="2"/>
</dbReference>
<feature type="region of interest" description="Disordered" evidence="15">
    <location>
        <begin position="1"/>
        <end position="30"/>
    </location>
</feature>
<comment type="similarity">
    <text evidence="10">Belongs to the laat-1 family.</text>
</comment>
<dbReference type="Ensembl" id="ENSFTIT00000001194.1">
    <property type="protein sequence ID" value="ENSFTIP00000001137.1"/>
    <property type="gene ID" value="ENSFTIG00000000796.1"/>
</dbReference>
<keyword evidence="4" id="KW-0677">Repeat</keyword>
<feature type="transmembrane region" description="Helical" evidence="16">
    <location>
        <begin position="283"/>
        <end position="303"/>
    </location>
</feature>
<dbReference type="PANTHER" id="PTHR16201">
    <property type="entry name" value="SEVEN TRANSMEMBRANE PROTEIN 1-RELATED"/>
    <property type="match status" value="1"/>
</dbReference>
<evidence type="ECO:0000256" key="1">
    <source>
        <dbReference type="ARBA" id="ARBA00004155"/>
    </source>
</evidence>
<keyword evidence="3 16" id="KW-0812">Transmembrane</keyword>
<dbReference type="Proteomes" id="UP000694562">
    <property type="component" value="Unplaced"/>
</dbReference>
<evidence type="ECO:0000256" key="4">
    <source>
        <dbReference type="ARBA" id="ARBA00022737"/>
    </source>
</evidence>
<keyword evidence="7 16" id="KW-0472">Membrane</keyword>
<evidence type="ECO:0000256" key="3">
    <source>
        <dbReference type="ARBA" id="ARBA00022692"/>
    </source>
</evidence>
<evidence type="ECO:0000256" key="7">
    <source>
        <dbReference type="ARBA" id="ARBA00023136"/>
    </source>
</evidence>
<feature type="transmembrane region" description="Helical" evidence="16">
    <location>
        <begin position="324"/>
        <end position="343"/>
    </location>
</feature>
<keyword evidence="8" id="KW-0325">Glycoprotein</keyword>
<dbReference type="OMA" id="FYQHYVL"/>
<dbReference type="FunFam" id="1.20.1280.290:FF:000009">
    <property type="entry name" value="PQ loop repeat family protein"/>
    <property type="match status" value="1"/>
</dbReference>
<dbReference type="SMART" id="SM00679">
    <property type="entry name" value="CTNS"/>
    <property type="match status" value="2"/>
</dbReference>
<keyword evidence="9" id="KW-0458">Lysosome</keyword>
<feature type="transmembrane region" description="Helical" evidence="16">
    <location>
        <begin position="183"/>
        <end position="204"/>
    </location>
</feature>
<comment type="subcellular location">
    <subcellularLocation>
        <location evidence="1">Lysosome membrane</location>
        <topology evidence="1">Multi-pass membrane protein</topology>
    </subcellularLocation>
</comment>
<evidence type="ECO:0000256" key="13">
    <source>
        <dbReference type="ARBA" id="ARBA00079342"/>
    </source>
</evidence>
<feature type="transmembrane region" description="Helical" evidence="16">
    <location>
        <begin position="363"/>
        <end position="383"/>
    </location>
</feature>
<evidence type="ECO:0000256" key="2">
    <source>
        <dbReference type="ARBA" id="ARBA00022448"/>
    </source>
</evidence>
<name>A0A8C4TN95_FALTI</name>
<evidence type="ECO:0000256" key="16">
    <source>
        <dbReference type="SAM" id="Phobius"/>
    </source>
</evidence>
<feature type="transmembrane region" description="Helical" evidence="16">
    <location>
        <begin position="244"/>
        <end position="268"/>
    </location>
</feature>
<proteinExistence type="inferred from homology"/>
<evidence type="ECO:0000256" key="15">
    <source>
        <dbReference type="SAM" id="MobiDB-lite"/>
    </source>
</evidence>
<keyword evidence="2" id="KW-0813">Transport</keyword>
<dbReference type="FunFam" id="1.20.1280.290:FF:000017">
    <property type="entry name" value="lysosomal amino acid transporter 1 homolog"/>
    <property type="match status" value="1"/>
</dbReference>
<evidence type="ECO:0000256" key="5">
    <source>
        <dbReference type="ARBA" id="ARBA00022970"/>
    </source>
</evidence>
<keyword evidence="5" id="KW-0029">Amino-acid transport</keyword>
<comment type="function">
    <text evidence="11">Amino acid transporter that specifically mediates the pH-dependent export of the cationic amino acids arginine, histidine and lysine from lysosomes.</text>
</comment>
<dbReference type="OrthoDB" id="8048523at2759"/>
<evidence type="ECO:0000313" key="18">
    <source>
        <dbReference type="Proteomes" id="UP000694562"/>
    </source>
</evidence>
<dbReference type="Gene3D" id="1.20.1280.290">
    <property type="match status" value="2"/>
</dbReference>